<comment type="catalytic activity">
    <reaction evidence="1">
        <text>1,6-anhydro-N-acetyl-beta-muramate + ATP + H2O = N-acetyl-D-muramate 6-phosphate + ADP + H(+)</text>
        <dbReference type="Rhea" id="RHEA:24952"/>
        <dbReference type="ChEBI" id="CHEBI:15377"/>
        <dbReference type="ChEBI" id="CHEBI:15378"/>
        <dbReference type="ChEBI" id="CHEBI:30616"/>
        <dbReference type="ChEBI" id="CHEBI:58690"/>
        <dbReference type="ChEBI" id="CHEBI:58722"/>
        <dbReference type="ChEBI" id="CHEBI:456216"/>
        <dbReference type="EC" id="2.7.1.170"/>
    </reaction>
</comment>
<keyword evidence="1 2" id="KW-0808">Transferase</keyword>
<reference evidence="2" key="1">
    <citation type="submission" date="2023-07" db="EMBL/GenBank/DDBJ databases">
        <title>The genome sequence of Rhodocytophaga aerolata KACC 12507.</title>
        <authorList>
            <person name="Zhang X."/>
        </authorList>
    </citation>
    <scope>NUCLEOTIDE SEQUENCE</scope>
    <source>
        <strain evidence="2">KACC 12507</strain>
    </source>
</reference>
<evidence type="ECO:0000313" key="2">
    <source>
        <dbReference type="EMBL" id="MDO1447305.1"/>
    </source>
</evidence>
<comment type="pathway">
    <text evidence="1">Amino-sugar metabolism; 1,6-anhydro-N-acetylmuramate degradation.</text>
</comment>
<comment type="pathway">
    <text evidence="1">Cell wall biogenesis; peptidoglycan recycling.</text>
</comment>
<dbReference type="Pfam" id="PF03702">
    <property type="entry name" value="AnmK"/>
    <property type="match status" value="1"/>
</dbReference>
<keyword evidence="1" id="KW-0547">Nucleotide-binding</keyword>
<comment type="similarity">
    <text evidence="1">Belongs to the anhydro-N-acetylmuramic acid kinase family.</text>
</comment>
<gene>
    <name evidence="1" type="primary">anmK</name>
    <name evidence="2" type="ORF">Q0590_13635</name>
</gene>
<dbReference type="RefSeq" id="WP_302038105.1">
    <property type="nucleotide sequence ID" value="NZ_JAUKPO010000006.1"/>
</dbReference>
<name>A0ABT8R5C9_9BACT</name>
<dbReference type="Gene3D" id="3.30.420.40">
    <property type="match status" value="2"/>
</dbReference>
<comment type="function">
    <text evidence="1">Catalyzes the specific phosphorylation of 1,6-anhydro-N-acetylmuramic acid (anhMurNAc) with the simultaneous cleavage of the 1,6-anhydro ring, generating MurNAc-6-P. Is required for the utilization of anhMurNAc either imported from the medium or derived from its own cell wall murein, and thus plays a role in cell wall recycling.</text>
</comment>
<protein>
    <recommendedName>
        <fullName evidence="1">Anhydro-N-acetylmuramic acid kinase</fullName>
        <ecNumber evidence="1">2.7.1.170</ecNumber>
    </recommendedName>
    <alternativeName>
        <fullName evidence="1">AnhMurNAc kinase</fullName>
    </alternativeName>
</protein>
<dbReference type="GO" id="GO:0016301">
    <property type="term" value="F:kinase activity"/>
    <property type="evidence" value="ECO:0007669"/>
    <property type="project" value="UniProtKB-KW"/>
</dbReference>
<dbReference type="PANTHER" id="PTHR30605:SF0">
    <property type="entry name" value="ANHYDRO-N-ACETYLMURAMIC ACID KINASE"/>
    <property type="match status" value="1"/>
</dbReference>
<dbReference type="EMBL" id="JAUKPO010000006">
    <property type="protein sequence ID" value="MDO1447305.1"/>
    <property type="molecule type" value="Genomic_DNA"/>
</dbReference>
<dbReference type="InterPro" id="IPR005338">
    <property type="entry name" value="Anhydro_N_Ac-Mur_kinase"/>
</dbReference>
<evidence type="ECO:0000313" key="3">
    <source>
        <dbReference type="Proteomes" id="UP001168528"/>
    </source>
</evidence>
<feature type="binding site" evidence="1">
    <location>
        <begin position="25"/>
        <end position="32"/>
    </location>
    <ligand>
        <name>ATP</name>
        <dbReference type="ChEBI" id="CHEBI:30616"/>
    </ligand>
</feature>
<dbReference type="SUPFAM" id="SSF53067">
    <property type="entry name" value="Actin-like ATPase domain"/>
    <property type="match status" value="1"/>
</dbReference>
<proteinExistence type="inferred from homology"/>
<keyword evidence="1" id="KW-0119">Carbohydrate metabolism</keyword>
<dbReference type="Proteomes" id="UP001168528">
    <property type="component" value="Unassembled WGS sequence"/>
</dbReference>
<keyword evidence="1 2" id="KW-0418">Kinase</keyword>
<keyword evidence="1" id="KW-0067">ATP-binding</keyword>
<dbReference type="NCBIfam" id="NF007149">
    <property type="entry name" value="PRK09585.3-4"/>
    <property type="match status" value="1"/>
</dbReference>
<dbReference type="InterPro" id="IPR043129">
    <property type="entry name" value="ATPase_NBD"/>
</dbReference>
<evidence type="ECO:0000256" key="1">
    <source>
        <dbReference type="HAMAP-Rule" id="MF_01270"/>
    </source>
</evidence>
<dbReference type="CDD" id="cd24050">
    <property type="entry name" value="ASKHA_NBD_ANMK"/>
    <property type="match status" value="1"/>
</dbReference>
<comment type="caution">
    <text evidence="2">The sequence shown here is derived from an EMBL/GenBank/DDBJ whole genome shotgun (WGS) entry which is preliminary data.</text>
</comment>
<accession>A0ABT8R5C9</accession>
<keyword evidence="3" id="KW-1185">Reference proteome</keyword>
<sequence length="396" mass="43127">MNPNIHRLYEIAQKQQRLIIGLMSGTSLDGLDVALCRFTGSGLFTELQVVEFETVPYTEDIKNEIRPVFSTKIGDIQRLCLLNAWIGSLHASMIQDCLKKWNVAPEQVDLIASHGQTIYHAPKHLHNLAQFPNATLQIGDGDHIAVKTGIITFSDFRQKHIAAGGEGAPLAVYGDYILFSKKGEDRIMLNMGGIANFTYLPGDLDASRMFSTDVGTGNTLLDAFTRLHFNKPYDENGTIAASGKVHTGLLAALQDNPFFKASFPKTTGPELFNMDYVKTAQQQSDSQQVPPQDIMATLARFTAEGIANAIHSCFTNTKPILYASGGGMHNPVIMQMLQTLLPGYVFKDTSALAVSPDAKEAVLFAILANESVAGESIALQSRGVPSVYMGKVSFPQ</sequence>
<dbReference type="HAMAP" id="MF_01270">
    <property type="entry name" value="AnhMurNAc_kinase"/>
    <property type="match status" value="1"/>
</dbReference>
<organism evidence="2 3">
    <name type="scientific">Rhodocytophaga aerolata</name>
    <dbReference type="NCBI Taxonomy" id="455078"/>
    <lineage>
        <taxon>Bacteria</taxon>
        <taxon>Pseudomonadati</taxon>
        <taxon>Bacteroidota</taxon>
        <taxon>Cytophagia</taxon>
        <taxon>Cytophagales</taxon>
        <taxon>Rhodocytophagaceae</taxon>
        <taxon>Rhodocytophaga</taxon>
    </lineage>
</organism>
<dbReference type="EC" id="2.7.1.170" evidence="1"/>
<dbReference type="PANTHER" id="PTHR30605">
    <property type="entry name" value="ANHYDRO-N-ACETYLMURAMIC ACID KINASE"/>
    <property type="match status" value="1"/>
</dbReference>